<name>A0ACB9W7S8_CHAAC</name>
<evidence type="ECO:0000313" key="1">
    <source>
        <dbReference type="EMBL" id="KAI4808622.1"/>
    </source>
</evidence>
<gene>
    <name evidence="1" type="ORF">KUCAC02_000675</name>
</gene>
<protein>
    <submittedName>
        <fullName evidence="1">Uncharacterized protein</fullName>
    </submittedName>
</protein>
<dbReference type="Proteomes" id="UP001057452">
    <property type="component" value="Chromosome 18"/>
</dbReference>
<reference evidence="1" key="1">
    <citation type="submission" date="2022-05" db="EMBL/GenBank/DDBJ databases">
        <title>Chromosome-level genome of Chaenocephalus aceratus.</title>
        <authorList>
            <person name="Park H."/>
        </authorList>
    </citation>
    <scope>NUCLEOTIDE SEQUENCE</scope>
    <source>
        <strain evidence="1">KU_202001</strain>
    </source>
</reference>
<accession>A0ACB9W7S8</accession>
<proteinExistence type="predicted"/>
<sequence>MPDKVILIKEKKTWEALDYCRAKHRDLVSITGRHQQRWVQESARMANTEFVWLGMRYTCTLDLWFSVSDRLVCYDNWAPDELAECGMASVMESGTKKLPMKSLISSVLSKPIGIFTATSSLFSNVSALWVY</sequence>
<evidence type="ECO:0000313" key="2">
    <source>
        <dbReference type="Proteomes" id="UP001057452"/>
    </source>
</evidence>
<organism evidence="1 2">
    <name type="scientific">Chaenocephalus aceratus</name>
    <name type="common">Blackfin icefish</name>
    <name type="synonym">Chaenichthys aceratus</name>
    <dbReference type="NCBI Taxonomy" id="36190"/>
    <lineage>
        <taxon>Eukaryota</taxon>
        <taxon>Metazoa</taxon>
        <taxon>Chordata</taxon>
        <taxon>Craniata</taxon>
        <taxon>Vertebrata</taxon>
        <taxon>Euteleostomi</taxon>
        <taxon>Actinopterygii</taxon>
        <taxon>Neopterygii</taxon>
        <taxon>Teleostei</taxon>
        <taxon>Neoteleostei</taxon>
        <taxon>Acanthomorphata</taxon>
        <taxon>Eupercaria</taxon>
        <taxon>Perciformes</taxon>
        <taxon>Notothenioidei</taxon>
        <taxon>Channichthyidae</taxon>
        <taxon>Chaenocephalus</taxon>
    </lineage>
</organism>
<dbReference type="EMBL" id="CM043802">
    <property type="protein sequence ID" value="KAI4808622.1"/>
    <property type="molecule type" value="Genomic_DNA"/>
</dbReference>
<keyword evidence="2" id="KW-1185">Reference proteome</keyword>
<comment type="caution">
    <text evidence="1">The sequence shown here is derived from an EMBL/GenBank/DDBJ whole genome shotgun (WGS) entry which is preliminary data.</text>
</comment>